<feature type="region of interest" description="Disordered" evidence="1">
    <location>
        <begin position="1"/>
        <end position="55"/>
    </location>
</feature>
<evidence type="ECO:0000256" key="1">
    <source>
        <dbReference type="SAM" id="MobiDB-lite"/>
    </source>
</evidence>
<evidence type="ECO:0000313" key="3">
    <source>
        <dbReference type="Proteomes" id="UP000219338"/>
    </source>
</evidence>
<feature type="region of interest" description="Disordered" evidence="1">
    <location>
        <begin position="77"/>
        <end position="117"/>
    </location>
</feature>
<feature type="compositionally biased region" description="Basic and acidic residues" evidence="1">
    <location>
        <begin position="42"/>
        <end position="55"/>
    </location>
</feature>
<proteinExistence type="predicted"/>
<dbReference type="InterPro" id="IPR047313">
    <property type="entry name" value="SMN_C"/>
</dbReference>
<dbReference type="CDD" id="cd22852">
    <property type="entry name" value="SMN_C"/>
    <property type="match status" value="1"/>
</dbReference>
<protein>
    <recommendedName>
        <fullName evidence="4">Survival motor neuron Tudor domain-containing protein</fullName>
    </recommendedName>
</protein>
<accession>A0A284RGC6</accession>
<dbReference type="Proteomes" id="UP000219338">
    <property type="component" value="Unassembled WGS sequence"/>
</dbReference>
<feature type="region of interest" description="Disordered" evidence="1">
    <location>
        <begin position="142"/>
        <end position="170"/>
    </location>
</feature>
<evidence type="ECO:0000313" key="2">
    <source>
        <dbReference type="EMBL" id="SJL07799.1"/>
    </source>
</evidence>
<dbReference type="CDD" id="cd22851">
    <property type="entry name" value="SMN_N"/>
    <property type="match status" value="1"/>
</dbReference>
<dbReference type="OMA" id="AMTAMYW"/>
<reference evidence="3" key="1">
    <citation type="journal article" date="2017" name="Nat. Ecol. Evol.">
        <title>Genome expansion and lineage-specific genetic innovations in the forest pathogenic fungi Armillaria.</title>
        <authorList>
            <person name="Sipos G."/>
            <person name="Prasanna A.N."/>
            <person name="Walter M.C."/>
            <person name="O'Connor E."/>
            <person name="Balint B."/>
            <person name="Krizsan K."/>
            <person name="Kiss B."/>
            <person name="Hess J."/>
            <person name="Varga T."/>
            <person name="Slot J."/>
            <person name="Riley R."/>
            <person name="Boka B."/>
            <person name="Rigling D."/>
            <person name="Barry K."/>
            <person name="Lee J."/>
            <person name="Mihaltcheva S."/>
            <person name="LaButti K."/>
            <person name="Lipzen A."/>
            <person name="Waldron R."/>
            <person name="Moloney N.M."/>
            <person name="Sperisen C."/>
            <person name="Kredics L."/>
            <person name="Vagvoelgyi C."/>
            <person name="Patrignani A."/>
            <person name="Fitzpatrick D."/>
            <person name="Nagy I."/>
            <person name="Doyle S."/>
            <person name="Anderson J.B."/>
            <person name="Grigoriev I.V."/>
            <person name="Gueldener U."/>
            <person name="Muensterkoetter M."/>
            <person name="Nagy L.G."/>
        </authorList>
    </citation>
    <scope>NUCLEOTIDE SEQUENCE [LARGE SCALE GENOMIC DNA]</scope>
    <source>
        <strain evidence="3">C18/9</strain>
    </source>
</reference>
<feature type="compositionally biased region" description="Basic and acidic residues" evidence="1">
    <location>
        <begin position="77"/>
        <end position="87"/>
    </location>
</feature>
<gene>
    <name evidence="2" type="ORF">ARMOST_11151</name>
</gene>
<name>A0A284RGC6_ARMOS</name>
<organism evidence="2 3">
    <name type="scientific">Armillaria ostoyae</name>
    <name type="common">Armillaria root rot fungus</name>
    <dbReference type="NCBI Taxonomy" id="47428"/>
    <lineage>
        <taxon>Eukaryota</taxon>
        <taxon>Fungi</taxon>
        <taxon>Dikarya</taxon>
        <taxon>Basidiomycota</taxon>
        <taxon>Agaricomycotina</taxon>
        <taxon>Agaricomycetes</taxon>
        <taxon>Agaricomycetidae</taxon>
        <taxon>Agaricales</taxon>
        <taxon>Marasmiineae</taxon>
        <taxon>Physalacriaceae</taxon>
        <taxon>Armillaria</taxon>
    </lineage>
</organism>
<keyword evidence="3" id="KW-1185">Reference proteome</keyword>
<dbReference type="OrthoDB" id="197400at2759"/>
<sequence length="170" mass="19888">MRPIVSYEDIASTPASHYDSQAPPAKKRKTNHRNQRNRNRGRREEEENKELTHDEIWDDSALIDAWTAANEEYAAYHGEDKSWKDEYPPDDVEPTPKDSQPLLNVNFEPSHDPPASQDEAFQRAMSAMYWAGYWTAVYHHKKRLQEEEEEEGEGEEEEVEVEENLVSTQR</sequence>
<feature type="compositionally biased region" description="Acidic residues" evidence="1">
    <location>
        <begin position="146"/>
        <end position="163"/>
    </location>
</feature>
<evidence type="ECO:0008006" key="4">
    <source>
        <dbReference type="Google" id="ProtNLM"/>
    </source>
</evidence>
<dbReference type="EMBL" id="FUEG01000008">
    <property type="protein sequence ID" value="SJL07799.1"/>
    <property type="molecule type" value="Genomic_DNA"/>
</dbReference>
<dbReference type="STRING" id="47428.A0A284RGC6"/>
<dbReference type="AlphaFoldDB" id="A0A284RGC6"/>
<feature type="compositionally biased region" description="Basic residues" evidence="1">
    <location>
        <begin position="25"/>
        <end position="41"/>
    </location>
</feature>